<name>A0A392M1L3_9FABA</name>
<dbReference type="EMBL" id="LXQA010001945">
    <property type="protein sequence ID" value="MCH81156.1"/>
    <property type="molecule type" value="Genomic_DNA"/>
</dbReference>
<evidence type="ECO:0000313" key="4">
    <source>
        <dbReference type="Proteomes" id="UP000265520"/>
    </source>
</evidence>
<dbReference type="Pfam" id="PF13966">
    <property type="entry name" value="zf-RVT"/>
    <property type="match status" value="1"/>
</dbReference>
<evidence type="ECO:0000313" key="3">
    <source>
        <dbReference type="EMBL" id="MCH81156.1"/>
    </source>
</evidence>
<dbReference type="PANTHER" id="PTHR33116:SF80">
    <property type="entry name" value="REVERSE TRANSCRIPTASE ZINC-BINDING DOMAIN-CONTAINING PROTEIN"/>
    <property type="match status" value="1"/>
</dbReference>
<dbReference type="Pfam" id="PF13456">
    <property type="entry name" value="RVT_3"/>
    <property type="match status" value="1"/>
</dbReference>
<evidence type="ECO:0000259" key="2">
    <source>
        <dbReference type="Pfam" id="PF13966"/>
    </source>
</evidence>
<dbReference type="Gene3D" id="3.30.420.10">
    <property type="entry name" value="Ribonuclease H-like superfamily/Ribonuclease H"/>
    <property type="match status" value="1"/>
</dbReference>
<protein>
    <submittedName>
        <fullName evidence="3">Ribonuclease H protein</fullName>
    </submittedName>
</protein>
<dbReference type="InterPro" id="IPR036397">
    <property type="entry name" value="RNaseH_sf"/>
</dbReference>
<organism evidence="3 4">
    <name type="scientific">Trifolium medium</name>
    <dbReference type="NCBI Taxonomy" id="97028"/>
    <lineage>
        <taxon>Eukaryota</taxon>
        <taxon>Viridiplantae</taxon>
        <taxon>Streptophyta</taxon>
        <taxon>Embryophyta</taxon>
        <taxon>Tracheophyta</taxon>
        <taxon>Spermatophyta</taxon>
        <taxon>Magnoliopsida</taxon>
        <taxon>eudicotyledons</taxon>
        <taxon>Gunneridae</taxon>
        <taxon>Pentapetalae</taxon>
        <taxon>rosids</taxon>
        <taxon>fabids</taxon>
        <taxon>Fabales</taxon>
        <taxon>Fabaceae</taxon>
        <taxon>Papilionoideae</taxon>
        <taxon>50 kb inversion clade</taxon>
        <taxon>NPAAA clade</taxon>
        <taxon>Hologalegina</taxon>
        <taxon>IRL clade</taxon>
        <taxon>Trifolieae</taxon>
        <taxon>Trifolium</taxon>
    </lineage>
</organism>
<reference evidence="3 4" key="1">
    <citation type="journal article" date="2018" name="Front. Plant Sci.">
        <title>Red Clover (Trifolium pratense) and Zigzag Clover (T. medium) - A Picture of Genomic Similarities and Differences.</title>
        <authorList>
            <person name="Dluhosova J."/>
            <person name="Istvanek J."/>
            <person name="Nedelnik J."/>
            <person name="Repkova J."/>
        </authorList>
    </citation>
    <scope>NUCLEOTIDE SEQUENCE [LARGE SCALE GENOMIC DNA]</scope>
    <source>
        <strain evidence="4">cv. 10/8</strain>
        <tissue evidence="3">Leaf</tissue>
    </source>
</reference>
<proteinExistence type="predicted"/>
<dbReference type="InterPro" id="IPR002156">
    <property type="entry name" value="RNaseH_domain"/>
</dbReference>
<dbReference type="PANTHER" id="PTHR33116">
    <property type="entry name" value="REVERSE TRANSCRIPTASE ZINC-BINDING DOMAIN-CONTAINING PROTEIN-RELATED-RELATED"/>
    <property type="match status" value="1"/>
</dbReference>
<feature type="domain" description="RNase H type-1" evidence="1">
    <location>
        <begin position="383"/>
        <end position="489"/>
    </location>
</feature>
<accession>A0A392M1L3</accession>
<dbReference type="InterPro" id="IPR044730">
    <property type="entry name" value="RNase_H-like_dom_plant"/>
</dbReference>
<keyword evidence="4" id="KW-1185">Reference proteome</keyword>
<dbReference type="AlphaFoldDB" id="A0A392M1L3"/>
<comment type="caution">
    <text evidence="3">The sequence shown here is derived from an EMBL/GenBank/DDBJ whole genome shotgun (WGS) entry which is preliminary data.</text>
</comment>
<dbReference type="GO" id="GO:0004523">
    <property type="term" value="F:RNA-DNA hybrid ribonuclease activity"/>
    <property type="evidence" value="ECO:0007669"/>
    <property type="project" value="InterPro"/>
</dbReference>
<dbReference type="GO" id="GO:0003676">
    <property type="term" value="F:nucleic acid binding"/>
    <property type="evidence" value="ECO:0007669"/>
    <property type="project" value="InterPro"/>
</dbReference>
<sequence length="493" mass="55270">MLFCKGSASNIQALSSLFVKYGKAFGQFVNPQKSSIFPGSIPHSRLANIAISLGFQIGSLPFTYLRVPIFKGKPKKCHLQPLADKVKLKLVSWKASLLTLAGRVQLVKSVIYSMLIHSITINAWPVSLIKDLERWSRNFIWSGNVNQRKLVTVAWYKVCLPFNEGGLGLSFSEVLKNSKPVSYYISSSIWSGIKHKFPDIILNCTWQIGNGEIINFWTDLWCGEPLINSLKIPQNIQHRLKATVSCFIENASWQIPQAIMTAYPPLQSLIDQVTLPVLAKEDSYLWIHSHDGNLSFKDAYSFHCQIGQQIKWATIIWNSAIPPSKSLLIWRCLHGKLPTDENLSLRGCCLPSRCSLCGSSIESSQHIFIDCSFAIQLWSWIGNPGPSSCGGIFRNSNAEFLGASAYNLGISNSLCAKLNGAMYAVGIAYQKGWKNLWLETDSMLVVTAFKSSKIIPWQLKNRWDNCILLLASMNFFVTHIFRKGNTCADIRHI</sequence>
<evidence type="ECO:0000259" key="1">
    <source>
        <dbReference type="Pfam" id="PF13456"/>
    </source>
</evidence>
<dbReference type="SUPFAM" id="SSF53098">
    <property type="entry name" value="Ribonuclease H-like"/>
    <property type="match status" value="1"/>
</dbReference>
<dbReference type="InterPro" id="IPR012337">
    <property type="entry name" value="RNaseH-like_sf"/>
</dbReference>
<dbReference type="Proteomes" id="UP000265520">
    <property type="component" value="Unassembled WGS sequence"/>
</dbReference>
<gene>
    <name evidence="3" type="ORF">A2U01_0001937</name>
</gene>
<dbReference type="CDD" id="cd06222">
    <property type="entry name" value="RNase_H_like"/>
    <property type="match status" value="1"/>
</dbReference>
<feature type="domain" description="Reverse transcriptase zinc-binding" evidence="2">
    <location>
        <begin position="295"/>
        <end position="378"/>
    </location>
</feature>
<dbReference type="InterPro" id="IPR026960">
    <property type="entry name" value="RVT-Znf"/>
</dbReference>